<gene>
    <name evidence="1" type="ORF">MFLO_14622</name>
</gene>
<protein>
    <submittedName>
        <fullName evidence="1">Mevalonate kinase</fullName>
    </submittedName>
</protein>
<proteinExistence type="predicted"/>
<keyword evidence="2" id="KW-1185">Reference proteome</keyword>
<dbReference type="Proteomes" id="UP000019249">
    <property type="component" value="Unassembled WGS sequence"/>
</dbReference>
<evidence type="ECO:0000313" key="2">
    <source>
        <dbReference type="Proteomes" id="UP000019249"/>
    </source>
</evidence>
<accession>A0ABP3AUC4</accession>
<keyword evidence="1" id="KW-0808">Transferase</keyword>
<dbReference type="Gene3D" id="3.30.230.10">
    <property type="match status" value="1"/>
</dbReference>
<organism evidence="1 2">
    <name type="scientific">Listeria floridensis FSL S10-1187</name>
    <dbReference type="NCBI Taxonomy" id="1265817"/>
    <lineage>
        <taxon>Bacteria</taxon>
        <taxon>Bacillati</taxon>
        <taxon>Bacillota</taxon>
        <taxon>Bacilli</taxon>
        <taxon>Bacillales</taxon>
        <taxon>Listeriaceae</taxon>
        <taxon>Listeria</taxon>
    </lineage>
</organism>
<dbReference type="GO" id="GO:0016301">
    <property type="term" value="F:kinase activity"/>
    <property type="evidence" value="ECO:0007669"/>
    <property type="project" value="UniProtKB-KW"/>
</dbReference>
<reference evidence="1 2" key="1">
    <citation type="journal article" date="2014" name="Int. J. Syst. Evol. Microbiol.">
        <title>Listeria floridensis sp. nov., Listeria aquatica sp. nov., Listeria cornellensis sp. nov., Listeria riparia sp. nov. and Listeria grandensis sp. nov., from agricultural and natural environments.</title>
        <authorList>
            <person name="den Bakker H.C."/>
            <person name="Warchocki S."/>
            <person name="Wright E.M."/>
            <person name="Allred A.F."/>
            <person name="Ahlstrom C."/>
            <person name="Manuel C.S."/>
            <person name="Stasiewicz M.J."/>
            <person name="Burrell A."/>
            <person name="Roof S."/>
            <person name="Strawn L."/>
            <person name="Fortes E.D."/>
            <person name="Nightingale K.K."/>
            <person name="Kephart D."/>
            <person name="Wiedmann M."/>
        </authorList>
    </citation>
    <scope>NUCLEOTIDE SEQUENCE [LARGE SCALE GENOMIC DNA]</scope>
    <source>
        <strain evidence="1 2">FSL S10-1187</strain>
    </source>
</reference>
<dbReference type="EMBL" id="AODF01000040">
    <property type="protein sequence ID" value="EUJ25992.1"/>
    <property type="molecule type" value="Genomic_DNA"/>
</dbReference>
<name>A0ABP3AUC4_9LIST</name>
<dbReference type="SUPFAM" id="SSF54211">
    <property type="entry name" value="Ribosomal protein S5 domain 2-like"/>
    <property type="match status" value="1"/>
</dbReference>
<dbReference type="InterPro" id="IPR014721">
    <property type="entry name" value="Ribsml_uS5_D2-typ_fold_subgr"/>
</dbReference>
<evidence type="ECO:0000313" key="1">
    <source>
        <dbReference type="EMBL" id="EUJ25992.1"/>
    </source>
</evidence>
<sequence>MATASATAKLILCGEHSVVYGEPAISVPFSQAIVETEVLSAKEKNKNFHLLFIQVI</sequence>
<comment type="caution">
    <text evidence="1">The sequence shown here is derived from an EMBL/GenBank/DDBJ whole genome shotgun (WGS) entry which is preliminary data.</text>
</comment>
<dbReference type="InterPro" id="IPR020568">
    <property type="entry name" value="Ribosomal_Su5_D2-typ_SF"/>
</dbReference>
<keyword evidence="1" id="KW-0418">Kinase</keyword>
<dbReference type="RefSeq" id="WP_241433665.1">
    <property type="nucleotide sequence ID" value="NZ_AODF01000040.1"/>
</dbReference>